<dbReference type="InterPro" id="IPR004033">
    <property type="entry name" value="UbiE/COQ5_MeTrFase"/>
</dbReference>
<feature type="chain" id="PRO_5043732162" description="2-methoxy-6-polyprenyl-1,4-benzoquinol methylase, mitochondrial" evidence="13">
    <location>
        <begin position="19"/>
        <end position="1070"/>
    </location>
</feature>
<dbReference type="InterPro" id="IPR016157">
    <property type="entry name" value="Cullin_CS"/>
</dbReference>
<keyword evidence="9" id="KW-0496">Mitochondrion</keyword>
<dbReference type="InterPro" id="IPR029063">
    <property type="entry name" value="SAM-dependent_MTases_sf"/>
</dbReference>
<protein>
    <recommendedName>
        <fullName evidence="9">2-methoxy-6-polyprenyl-1,4-benzoquinol methylase, mitochondrial</fullName>
        <ecNumber evidence="9">2.1.1.201</ecNumber>
    </recommendedName>
    <alternativeName>
        <fullName evidence="9">Ubiquinone biosynthesis methyltransferase COQ5</fullName>
    </alternativeName>
</protein>
<dbReference type="FunFam" id="1.20.1310.10:FF:000012">
    <property type="entry name" value="Cullin 2"/>
    <property type="match status" value="1"/>
</dbReference>
<keyword evidence="9" id="KW-0831">Ubiquinone biosynthesis</keyword>
<dbReference type="InterPro" id="IPR016158">
    <property type="entry name" value="Cullin_homology"/>
</dbReference>
<evidence type="ECO:0000256" key="7">
    <source>
        <dbReference type="ARBA" id="ARBA00022786"/>
    </source>
</evidence>
<sequence>MKRLLFLLIRLLGRGVLRDLFFVSLALPRVQRLARCINTPASSSSNLPPRTTSFGYKTIPEEEKESRVKNVFDSVASSYDLMNDATSLGVHRLWKDTFVSELRPGRKGPQRCIDVAGGTGDIALRILDHAREKYADRETTVDIVDINAQMLKEGFRRFKKTMYHNTPQVSFHEANAQELPATQFLDNSYDLYTIAFGIRNCTSIPAVLQEAYRVLKPGGTFACLEFSKVNDPLFSFAYDQYSFSMIPLLGTILSGDREAYQYLVESIRKFPPQPEFANMIKDAGFTTGKDVDGGAWSNLWGGIACIHTASMPAASADLQTTWAFLEDGVDHIMTKLQTGVSYSKYMSLYTVAYNYCTSSKMQGTTADHGAMANRTGANLMGADLYNNLIRYFVTHLKTLRETTDTFQDEALLQYYAGEWERYTTGANYINRLFTYLNRHWVKRERDEGRKGVYPVYTLALVQWKNNLFIPVQRKHTKLASAILRLIEQQRNGETIDQGLVKKVVDSLVSLGLDESDPNKACLDVYKEHFETPFIDATEQYYKHESESFLAENSVSEYLKKAEERLREEEDRVERYLNTGTRKPLITKCEHVLIREHSKLMQENFQTLLDFDKDEDLQRMYALLSRIPEGLEPLRKKFEEHVKKAGLAAVAKLLGSGGEQGGEASADAIDPKAYVDALLDVHKKNSETVTRSFRGEAGFVASLDKACREFVNRNAATGASNSKSPELLAKHADLLLRKNNPMAEDDLEAALNRVMVLFKYIEDKDVFQQFYTTKLSKRLIHGVSASDESEASMISKLKEACGFEYTNKLQRMFTDMSLSKDLTEQFKERMNQNHDDMDINFSIMVLGTNFWPLNPPNHEFVIPTEILPTYDRFQKYYQMKHSGRKLTWLWNYSKNELRTNYLNQKYILMTSSYQMAVLLQYNRNDTLSLAELEAATSIPKELLTQVLALLVKAKILINEEAEQYDLNPGFKSKKIRVNLNLPIKAEVKAEPGDVMKIVDEDRKYVIQATIVRIMKARKTMKNQPLIQEVISQISQRFAPKIPDIKKAIDTLLEKEYIERVDGTRDTFAYVA</sequence>
<feature type="binding site" evidence="9">
    <location>
        <begin position="175"/>
        <end position="176"/>
    </location>
    <ligand>
        <name>S-adenosyl-L-methionine</name>
        <dbReference type="ChEBI" id="CHEBI:59789"/>
    </ligand>
</feature>
<dbReference type="EC" id="2.1.1.201" evidence="9"/>
<dbReference type="CDD" id="cd02440">
    <property type="entry name" value="AdoMet_MTases"/>
    <property type="match status" value="1"/>
</dbReference>
<keyword evidence="8" id="KW-0832">Ubl conjugation</keyword>
<dbReference type="GO" id="GO:0032259">
    <property type="term" value="P:methylation"/>
    <property type="evidence" value="ECO:0007669"/>
    <property type="project" value="UniProtKB-KW"/>
</dbReference>
<dbReference type="InterPro" id="IPR036388">
    <property type="entry name" value="WH-like_DNA-bd_sf"/>
</dbReference>
<dbReference type="InterPro" id="IPR019559">
    <property type="entry name" value="Cullin_neddylation_domain"/>
</dbReference>
<keyword evidence="16" id="KW-1185">Reference proteome</keyword>
<evidence type="ECO:0000256" key="4">
    <source>
        <dbReference type="ARBA" id="ARBA00022603"/>
    </source>
</evidence>
<dbReference type="Pfam" id="PF10557">
    <property type="entry name" value="Cullin_Nedd8"/>
    <property type="match status" value="1"/>
</dbReference>
<dbReference type="AlphaFoldDB" id="A0AAW0DAB4"/>
<keyword evidence="12" id="KW-0175">Coiled coil</keyword>
<keyword evidence="5 9" id="KW-0808">Transferase</keyword>
<comment type="subunit">
    <text evidence="9">Component of a multi-subunit COQ enzyme complex, composed of at least COQ3, COQ4, COQ5, COQ6, COQ7 and COQ9.</text>
</comment>
<keyword evidence="13" id="KW-0732">Signal</keyword>
<dbReference type="SUPFAM" id="SSF53335">
    <property type="entry name" value="S-adenosyl-L-methionine-dependent methyltransferases"/>
    <property type="match status" value="1"/>
</dbReference>
<dbReference type="PROSITE" id="PS01256">
    <property type="entry name" value="CULLIN_1"/>
    <property type="match status" value="1"/>
</dbReference>
<organism evidence="15 16">
    <name type="scientific">Favolaschia claudopus</name>
    <dbReference type="NCBI Taxonomy" id="2862362"/>
    <lineage>
        <taxon>Eukaryota</taxon>
        <taxon>Fungi</taxon>
        <taxon>Dikarya</taxon>
        <taxon>Basidiomycota</taxon>
        <taxon>Agaricomycotina</taxon>
        <taxon>Agaricomycetes</taxon>
        <taxon>Agaricomycetidae</taxon>
        <taxon>Agaricales</taxon>
        <taxon>Marasmiineae</taxon>
        <taxon>Mycenaceae</taxon>
        <taxon>Favolaschia</taxon>
    </lineage>
</organism>
<dbReference type="InterPro" id="IPR001373">
    <property type="entry name" value="Cullin_N"/>
</dbReference>
<keyword evidence="9" id="KW-0999">Mitochondrion inner membrane</keyword>
<accession>A0AAW0DAB4</accession>
<comment type="similarity">
    <text evidence="9">Belongs to the class I-like SAM-binding methyltransferase superfamily. MenG/UbiE family.</text>
</comment>
<dbReference type="HAMAP" id="MF_01813">
    <property type="entry name" value="MenG_UbiE_methyltr"/>
    <property type="match status" value="1"/>
</dbReference>
<dbReference type="FunFam" id="1.20.1310.10:FF:000029">
    <property type="entry name" value="Cullin homolog 1"/>
    <property type="match status" value="1"/>
</dbReference>
<dbReference type="Proteomes" id="UP001362999">
    <property type="component" value="Unassembled WGS sequence"/>
</dbReference>
<dbReference type="FunFam" id="1.10.10.10:FF:000161">
    <property type="entry name" value="Cullin 1"/>
    <property type="match status" value="1"/>
</dbReference>
<dbReference type="GO" id="GO:0005634">
    <property type="term" value="C:nucleus"/>
    <property type="evidence" value="ECO:0007669"/>
    <property type="project" value="UniProtKB-ARBA"/>
</dbReference>
<evidence type="ECO:0000256" key="2">
    <source>
        <dbReference type="ARBA" id="ARBA00006019"/>
    </source>
</evidence>
<feature type="domain" description="Cullin family profile" evidence="14">
    <location>
        <begin position="722"/>
        <end position="950"/>
    </location>
</feature>
<dbReference type="PROSITE" id="PS01184">
    <property type="entry name" value="UBIE_2"/>
    <property type="match status" value="1"/>
</dbReference>
<dbReference type="InterPro" id="IPR036390">
    <property type="entry name" value="WH_DNA-bd_sf"/>
</dbReference>
<comment type="pathway">
    <text evidence="9">Cofactor biosynthesis; ubiquinone biosynthesis.</text>
</comment>
<feature type="binding site" evidence="9">
    <location>
        <position position="145"/>
    </location>
    <ligand>
        <name>S-adenosyl-L-methionine</name>
        <dbReference type="ChEBI" id="CHEBI:59789"/>
    </ligand>
</feature>
<dbReference type="FunFam" id="1.10.10.10:FF:000014">
    <property type="entry name" value="Cullin 1"/>
    <property type="match status" value="1"/>
</dbReference>
<evidence type="ECO:0000256" key="1">
    <source>
        <dbReference type="ARBA" id="ARBA00004906"/>
    </source>
</evidence>
<dbReference type="Gene3D" id="1.20.1310.10">
    <property type="entry name" value="Cullin Repeats"/>
    <property type="match status" value="4"/>
</dbReference>
<dbReference type="Pfam" id="PF00888">
    <property type="entry name" value="Cullin"/>
    <property type="match status" value="1"/>
</dbReference>
<comment type="pathway">
    <text evidence="1">Protein modification; protein ubiquitination.</text>
</comment>
<dbReference type="GO" id="GO:0031146">
    <property type="term" value="P:SCF-dependent proteasomal ubiquitin-dependent protein catabolic process"/>
    <property type="evidence" value="ECO:0007669"/>
    <property type="project" value="UniProtKB-ARBA"/>
</dbReference>
<comment type="caution">
    <text evidence="9">Lacks conserved residue(s) required for the propagation of feature annotation.</text>
</comment>
<comment type="catalytic activity">
    <reaction evidence="9">
        <text>a 2-methoxy-6-(all-trans-polyprenyl)benzene-1,4-diol + S-adenosyl-L-methionine = a 5-methoxy-2-methyl-3-(all-trans-polyprenyl)benzene-1,4-diol + S-adenosyl-L-homocysteine + H(+)</text>
        <dbReference type="Rhea" id="RHEA:28286"/>
        <dbReference type="Rhea" id="RHEA-COMP:10858"/>
        <dbReference type="Rhea" id="RHEA-COMP:10859"/>
        <dbReference type="ChEBI" id="CHEBI:15378"/>
        <dbReference type="ChEBI" id="CHEBI:57856"/>
        <dbReference type="ChEBI" id="CHEBI:59789"/>
        <dbReference type="ChEBI" id="CHEBI:84166"/>
        <dbReference type="ChEBI" id="CHEBI:84167"/>
        <dbReference type="EC" id="2.1.1.201"/>
    </reaction>
</comment>
<keyword evidence="9" id="KW-0472">Membrane</keyword>
<dbReference type="InterPro" id="IPR059120">
    <property type="entry name" value="Cullin-like_AB"/>
</dbReference>
<dbReference type="Pfam" id="PF26557">
    <property type="entry name" value="Cullin_AB"/>
    <property type="match status" value="1"/>
</dbReference>
<dbReference type="PROSITE" id="PS51608">
    <property type="entry name" value="SAM_MT_UBIE"/>
    <property type="match status" value="1"/>
</dbReference>
<dbReference type="InterPro" id="IPR045093">
    <property type="entry name" value="Cullin"/>
</dbReference>
<feature type="binding site" evidence="9">
    <location>
        <position position="119"/>
    </location>
    <ligand>
        <name>S-adenosyl-L-methionine</name>
        <dbReference type="ChEBI" id="CHEBI:59789"/>
    </ligand>
</feature>
<keyword evidence="4 9" id="KW-0489">Methyltransferase</keyword>
<feature type="signal peptide" evidence="13">
    <location>
        <begin position="1"/>
        <end position="18"/>
    </location>
</feature>
<evidence type="ECO:0000256" key="3">
    <source>
        <dbReference type="ARBA" id="ARBA00022499"/>
    </source>
</evidence>
<dbReference type="SMART" id="SM00884">
    <property type="entry name" value="Cullin_Nedd8"/>
    <property type="match status" value="1"/>
</dbReference>
<dbReference type="EMBL" id="JAWWNJ010000009">
    <property type="protein sequence ID" value="KAK7048262.1"/>
    <property type="molecule type" value="Genomic_DNA"/>
</dbReference>
<dbReference type="GO" id="GO:0019005">
    <property type="term" value="C:SCF ubiquitin ligase complex"/>
    <property type="evidence" value="ECO:0007669"/>
    <property type="project" value="UniProtKB-ARBA"/>
</dbReference>
<comment type="function">
    <text evidence="9">Methyltransferase required for the conversion of 2-polyprenyl-6-methoxy-1,4-benzoquinol (DDMQH2) to 2-polyprenyl-3-methyl-6-methoxy-1,4-benzoquinol (DMQH2).</text>
</comment>
<evidence type="ECO:0000256" key="12">
    <source>
        <dbReference type="SAM" id="Coils"/>
    </source>
</evidence>
<dbReference type="SMART" id="SM00182">
    <property type="entry name" value="CULLIN"/>
    <property type="match status" value="1"/>
</dbReference>
<dbReference type="Gene3D" id="1.10.10.10">
    <property type="entry name" value="Winged helix-like DNA-binding domain superfamily/Winged helix DNA-binding domain"/>
    <property type="match status" value="2"/>
</dbReference>
<keyword evidence="3" id="KW-1017">Isopeptide bond</keyword>
<dbReference type="FunFam" id="4.10.1030.10:FF:000002">
    <property type="entry name" value="cullin homolog 1"/>
    <property type="match status" value="1"/>
</dbReference>
<evidence type="ECO:0000256" key="11">
    <source>
        <dbReference type="RuleBase" id="RU003829"/>
    </source>
</evidence>
<dbReference type="SUPFAM" id="SSF46785">
    <property type="entry name" value="Winged helix' DNA-binding domain"/>
    <property type="match status" value="1"/>
</dbReference>
<comment type="caution">
    <text evidence="15">The sequence shown here is derived from an EMBL/GenBank/DDBJ whole genome shotgun (WGS) entry which is preliminary data.</text>
</comment>
<dbReference type="GO" id="GO:0031314">
    <property type="term" value="C:extrinsic component of mitochondrial inner membrane"/>
    <property type="evidence" value="ECO:0007669"/>
    <property type="project" value="UniProtKB-UniRule"/>
</dbReference>
<proteinExistence type="inferred from homology"/>
<keyword evidence="6 9" id="KW-0949">S-adenosyl-L-methionine</keyword>
<feature type="coiled-coil region" evidence="12">
    <location>
        <begin position="551"/>
        <end position="578"/>
    </location>
</feature>
<keyword evidence="7" id="KW-0833">Ubl conjugation pathway</keyword>
<evidence type="ECO:0000256" key="13">
    <source>
        <dbReference type="SAM" id="SignalP"/>
    </source>
</evidence>
<dbReference type="FunFam" id="1.20.1310.10:FF:000026">
    <property type="entry name" value="Cullin 1"/>
    <property type="match status" value="1"/>
</dbReference>
<comment type="subcellular location">
    <subcellularLocation>
        <location evidence="9">Mitochondrion inner membrane</location>
        <topology evidence="9">Peripheral membrane protein</topology>
        <orientation evidence="9">Matrix side</orientation>
    </subcellularLocation>
</comment>
<dbReference type="PANTHER" id="PTHR11932">
    <property type="entry name" value="CULLIN"/>
    <property type="match status" value="1"/>
</dbReference>
<dbReference type="GO" id="GO:0008425">
    <property type="term" value="F:2-methoxy-6-polyprenyl-1,4-benzoquinol methyltransferase activity"/>
    <property type="evidence" value="ECO:0007669"/>
    <property type="project" value="UniProtKB-UniRule"/>
</dbReference>
<dbReference type="Gene3D" id="3.40.50.150">
    <property type="entry name" value="Vaccinia Virus protein VP39"/>
    <property type="match status" value="1"/>
</dbReference>
<reference evidence="15 16" key="1">
    <citation type="journal article" date="2024" name="J Genomics">
        <title>Draft genome sequencing and assembly of Favolaschia claudopus CIRM-BRFM 2984 isolated from oak limbs.</title>
        <authorList>
            <person name="Navarro D."/>
            <person name="Drula E."/>
            <person name="Chaduli D."/>
            <person name="Cazenave R."/>
            <person name="Ahrendt S."/>
            <person name="Wang J."/>
            <person name="Lipzen A."/>
            <person name="Daum C."/>
            <person name="Barry K."/>
            <person name="Grigoriev I.V."/>
            <person name="Favel A."/>
            <person name="Rosso M.N."/>
            <person name="Martin F."/>
        </authorList>
    </citation>
    <scope>NUCLEOTIDE SEQUENCE [LARGE SCALE GENOMIC DNA]</scope>
    <source>
        <strain evidence="15 16">CIRM-BRFM 2984</strain>
    </source>
</reference>
<dbReference type="InterPro" id="IPR016159">
    <property type="entry name" value="Cullin_repeat-like_dom_sf"/>
</dbReference>
<evidence type="ECO:0000256" key="5">
    <source>
        <dbReference type="ARBA" id="ARBA00022679"/>
    </source>
</evidence>
<evidence type="ECO:0000256" key="6">
    <source>
        <dbReference type="ARBA" id="ARBA00022691"/>
    </source>
</evidence>
<comment type="similarity">
    <text evidence="2 10 11">Belongs to the cullin family.</text>
</comment>
<dbReference type="GO" id="GO:0031625">
    <property type="term" value="F:ubiquitin protein ligase binding"/>
    <property type="evidence" value="ECO:0007669"/>
    <property type="project" value="InterPro"/>
</dbReference>
<dbReference type="NCBIfam" id="TIGR01934">
    <property type="entry name" value="MenG_MenH_UbiE"/>
    <property type="match status" value="1"/>
</dbReference>
<dbReference type="InterPro" id="IPR023576">
    <property type="entry name" value="UbiE/COQ5_MeTrFase_CS"/>
</dbReference>
<dbReference type="Pfam" id="PF01209">
    <property type="entry name" value="Ubie_methyltran"/>
    <property type="match status" value="1"/>
</dbReference>
<evidence type="ECO:0000313" key="16">
    <source>
        <dbReference type="Proteomes" id="UP001362999"/>
    </source>
</evidence>
<dbReference type="Gene3D" id="4.10.1030.10">
    <property type="entry name" value="Ring Box Chain A, domain 5"/>
    <property type="match status" value="1"/>
</dbReference>
<dbReference type="SUPFAM" id="SSF74788">
    <property type="entry name" value="Cullin repeat-like"/>
    <property type="match status" value="1"/>
</dbReference>
<evidence type="ECO:0000259" key="14">
    <source>
        <dbReference type="PROSITE" id="PS50069"/>
    </source>
</evidence>
<dbReference type="PROSITE" id="PS50069">
    <property type="entry name" value="CULLIN_2"/>
    <property type="match status" value="1"/>
</dbReference>
<evidence type="ECO:0000256" key="10">
    <source>
        <dbReference type="PROSITE-ProRule" id="PRU00330"/>
    </source>
</evidence>
<dbReference type="FunFam" id="1.20.1310.10:FF:000011">
    <property type="entry name" value="Cullin 1"/>
    <property type="match status" value="1"/>
</dbReference>
<name>A0AAW0DAB4_9AGAR</name>
<evidence type="ECO:0000256" key="8">
    <source>
        <dbReference type="ARBA" id="ARBA00022843"/>
    </source>
</evidence>
<dbReference type="SUPFAM" id="SSF75632">
    <property type="entry name" value="Cullin homology domain"/>
    <property type="match status" value="1"/>
</dbReference>
<evidence type="ECO:0000256" key="9">
    <source>
        <dbReference type="HAMAP-Rule" id="MF_03191"/>
    </source>
</evidence>
<evidence type="ECO:0000313" key="15">
    <source>
        <dbReference type="EMBL" id="KAK7048262.1"/>
    </source>
</evidence>
<dbReference type="InterPro" id="IPR036317">
    <property type="entry name" value="Cullin_homology_sf"/>
</dbReference>
<gene>
    <name evidence="9" type="primary">COQ5</name>
    <name evidence="15" type="ORF">R3P38DRAFT_3307163</name>
</gene>